<evidence type="ECO:0000313" key="3">
    <source>
        <dbReference type="Proteomes" id="UP001165082"/>
    </source>
</evidence>
<keyword evidence="1" id="KW-1133">Transmembrane helix</keyword>
<name>A0A9W7A1V8_9STRA</name>
<feature type="transmembrane region" description="Helical" evidence="1">
    <location>
        <begin position="12"/>
        <end position="35"/>
    </location>
</feature>
<gene>
    <name evidence="2" type="ORF">TrRE_jg10674</name>
</gene>
<dbReference type="Proteomes" id="UP001165082">
    <property type="component" value="Unassembled WGS sequence"/>
</dbReference>
<evidence type="ECO:0000313" key="2">
    <source>
        <dbReference type="EMBL" id="GMH64347.1"/>
    </source>
</evidence>
<dbReference type="OrthoDB" id="192645at2759"/>
<keyword evidence="3" id="KW-1185">Reference proteome</keyword>
<protein>
    <submittedName>
        <fullName evidence="2">Uncharacterized protein</fullName>
    </submittedName>
</protein>
<sequence>MVFQYLTKPAESINFIVISWMYFACCCLCAFFYILETYLKTLDKDHWAFDNLDQIKGIYVIFAPFLPTLLWSLWMARLQSTQGKDSKKED</sequence>
<feature type="transmembrane region" description="Helical" evidence="1">
    <location>
        <begin position="55"/>
        <end position="74"/>
    </location>
</feature>
<organism evidence="2 3">
    <name type="scientific">Triparma retinervis</name>
    <dbReference type="NCBI Taxonomy" id="2557542"/>
    <lineage>
        <taxon>Eukaryota</taxon>
        <taxon>Sar</taxon>
        <taxon>Stramenopiles</taxon>
        <taxon>Ochrophyta</taxon>
        <taxon>Bolidophyceae</taxon>
        <taxon>Parmales</taxon>
        <taxon>Triparmaceae</taxon>
        <taxon>Triparma</taxon>
    </lineage>
</organism>
<comment type="caution">
    <text evidence="2">The sequence shown here is derived from an EMBL/GenBank/DDBJ whole genome shotgun (WGS) entry which is preliminary data.</text>
</comment>
<accession>A0A9W7A1V8</accession>
<keyword evidence="1" id="KW-0812">Transmembrane</keyword>
<dbReference type="EMBL" id="BRXZ01002536">
    <property type="protein sequence ID" value="GMH64347.1"/>
    <property type="molecule type" value="Genomic_DNA"/>
</dbReference>
<evidence type="ECO:0000256" key="1">
    <source>
        <dbReference type="SAM" id="Phobius"/>
    </source>
</evidence>
<proteinExistence type="predicted"/>
<dbReference type="AlphaFoldDB" id="A0A9W7A1V8"/>
<keyword evidence="1" id="KW-0472">Membrane</keyword>
<reference evidence="2" key="1">
    <citation type="submission" date="2022-07" db="EMBL/GenBank/DDBJ databases">
        <title>Genome analysis of Parmales, a sister group of diatoms, reveals the evolutionary specialization of diatoms from phago-mixotrophs to photoautotrophs.</title>
        <authorList>
            <person name="Ban H."/>
            <person name="Sato S."/>
            <person name="Yoshikawa S."/>
            <person name="Kazumasa Y."/>
            <person name="Nakamura Y."/>
            <person name="Ichinomiya M."/>
            <person name="Saitoh K."/>
            <person name="Sato N."/>
            <person name="Blanc-Mathieu R."/>
            <person name="Endo H."/>
            <person name="Kuwata A."/>
            <person name="Ogata H."/>
        </authorList>
    </citation>
    <scope>NUCLEOTIDE SEQUENCE</scope>
</reference>